<dbReference type="InterPro" id="IPR015195">
    <property type="entry name" value="SLIDE"/>
</dbReference>
<dbReference type="SUPFAM" id="SSF52540">
    <property type="entry name" value="P-loop containing nucleoside triphosphate hydrolases"/>
    <property type="match status" value="2"/>
</dbReference>
<evidence type="ECO:0000313" key="15">
    <source>
        <dbReference type="Proteomes" id="UP000292052"/>
    </source>
</evidence>
<evidence type="ECO:0000256" key="9">
    <source>
        <dbReference type="ARBA" id="ARBA00023242"/>
    </source>
</evidence>
<dbReference type="FunFam" id="3.40.50.10810:FF:000005">
    <property type="entry name" value="Photoperiod-independent early flowering 1"/>
    <property type="match status" value="1"/>
</dbReference>
<sequence length="706" mass="82079">MSKTEEGGETADTGENSNASSSDTLSSRGKGEDFETKLETDRGRRFDYLLKQTEIFSHFMNQNKTPSKPKSGRPKKVKDDPVADHRHRKTEQEEDEELLAESNAKAKPTIRFESSPYYIKNGEMRDYQIRGLNWMVSLYENGINGILADEMGLGKTLQTISLLGFMKHYKNTPSPHIVIVPKSTLANWMNEFKKWCPSIRAVCLIGDQEARNAFIRDVMMPGDWDVCVTSYEMVIKEKSVFKKFNWRYMVIDEAHRIKNEKSKLSEILREFKTTNRLLLTGTPLQNNLHELWALLDGQTPHEDRQRQINEYNEPNSIKFIFMLSTRAGGLGINLATADVVIIYDSDWNPQMDLQAMDRAHRIGQKKQVRVFRFITENTVEEKIVERAEVKLRLDKLVIQQGRLVDNKTQSLNKDEMLNMIRHGANHVFASKDSEITDEDIDTILQKGEAKVPKNLELGPEASKQQREEQRKIDESETLTEEEQQEKEALLTQGFTNWSKRDFNQFIKANEKYGRDDIENIAKEVEGKTPEEVMEYSAVFWERCHELQDIDRIMAQIERGETKIQRRASIKRALDAKMARYRAPFHQLRIAYGTNKGKNYMEDEDRFLVCMLHRLGFDRENVYEELRAAVRASPQFRFDWFLKSRTAMELQRRCNTLITLIERENAELEERERNERKKKVSKSNAVSGTQTQISSKSGQKRKNDNTG</sequence>
<dbReference type="InterPro" id="IPR001005">
    <property type="entry name" value="SANT/Myb"/>
</dbReference>
<dbReference type="InterPro" id="IPR036306">
    <property type="entry name" value="ISWI_HAND-dom_sf"/>
</dbReference>
<dbReference type="GO" id="GO:0004386">
    <property type="term" value="F:helicase activity"/>
    <property type="evidence" value="ECO:0007669"/>
    <property type="project" value="UniProtKB-KW"/>
</dbReference>
<keyword evidence="9" id="KW-0539">Nucleus</keyword>
<dbReference type="InterPro" id="IPR009057">
    <property type="entry name" value="Homeodomain-like_sf"/>
</dbReference>
<dbReference type="InterPro" id="IPR014001">
    <property type="entry name" value="Helicase_ATP-bd"/>
</dbReference>
<dbReference type="GO" id="GO:0140658">
    <property type="term" value="F:ATP-dependent chromatin remodeler activity"/>
    <property type="evidence" value="ECO:0007669"/>
    <property type="project" value="TreeGrafter"/>
</dbReference>
<feature type="compositionally biased region" description="Basic and acidic residues" evidence="10">
    <location>
        <begin position="29"/>
        <end position="43"/>
    </location>
</feature>
<organism evidence="14 15">
    <name type="scientific">Asbolus verrucosus</name>
    <name type="common">Desert ironclad beetle</name>
    <dbReference type="NCBI Taxonomy" id="1661398"/>
    <lineage>
        <taxon>Eukaryota</taxon>
        <taxon>Metazoa</taxon>
        <taxon>Ecdysozoa</taxon>
        <taxon>Arthropoda</taxon>
        <taxon>Hexapoda</taxon>
        <taxon>Insecta</taxon>
        <taxon>Pterygota</taxon>
        <taxon>Neoptera</taxon>
        <taxon>Endopterygota</taxon>
        <taxon>Coleoptera</taxon>
        <taxon>Polyphaga</taxon>
        <taxon>Cucujiformia</taxon>
        <taxon>Tenebrionidae</taxon>
        <taxon>Pimeliinae</taxon>
        <taxon>Asbolus</taxon>
    </lineage>
</organism>
<evidence type="ECO:0000256" key="10">
    <source>
        <dbReference type="SAM" id="MobiDB-lite"/>
    </source>
</evidence>
<feature type="region of interest" description="Disordered" evidence="10">
    <location>
        <begin position="57"/>
        <end position="102"/>
    </location>
</feature>
<feature type="compositionally biased region" description="Polar residues" evidence="10">
    <location>
        <begin position="59"/>
        <end position="68"/>
    </location>
</feature>
<proteinExistence type="inferred from homology"/>
<dbReference type="GO" id="GO:0034728">
    <property type="term" value="P:nucleosome organization"/>
    <property type="evidence" value="ECO:0007669"/>
    <property type="project" value="TreeGrafter"/>
</dbReference>
<feature type="compositionally biased region" description="Basic and acidic residues" evidence="10">
    <location>
        <begin position="463"/>
        <end position="474"/>
    </location>
</feature>
<dbReference type="Gene3D" id="3.40.50.10810">
    <property type="entry name" value="Tandem AAA-ATPase domain"/>
    <property type="match status" value="1"/>
</dbReference>
<dbReference type="PANTHER" id="PTHR45623:SF49">
    <property type="entry name" value="SWI_SNF-RELATED MATRIX-ASSOCIATED ACTIN-DEPENDENT REGULATOR OF CHROMATIN SUBFAMILY A MEMBER 5"/>
    <property type="match status" value="1"/>
</dbReference>
<dbReference type="Pfam" id="PF09111">
    <property type="entry name" value="SLIDE"/>
    <property type="match status" value="1"/>
</dbReference>
<reference evidence="14 15" key="1">
    <citation type="submission" date="2017-03" db="EMBL/GenBank/DDBJ databases">
        <title>Genome of the blue death feigning beetle - Asbolus verrucosus.</title>
        <authorList>
            <person name="Rider S.D."/>
        </authorList>
    </citation>
    <scope>NUCLEOTIDE SEQUENCE [LARGE SCALE GENOMIC DNA]</scope>
    <source>
        <strain evidence="14">Butters</strain>
        <tissue evidence="14">Head and leg muscle</tissue>
    </source>
</reference>
<dbReference type="Pfam" id="PF00176">
    <property type="entry name" value="SNF2-rel_dom"/>
    <property type="match status" value="1"/>
</dbReference>
<dbReference type="STRING" id="1661398.A0A482VVI2"/>
<feature type="compositionally biased region" description="Low complexity" evidence="10">
    <location>
        <begin position="10"/>
        <end position="27"/>
    </location>
</feature>
<feature type="domain" description="Helicase ATP-binding" evidence="11">
    <location>
        <begin position="136"/>
        <end position="301"/>
    </location>
</feature>
<evidence type="ECO:0000256" key="8">
    <source>
        <dbReference type="ARBA" id="ARBA00023125"/>
    </source>
</evidence>
<dbReference type="PROSITE" id="PS51192">
    <property type="entry name" value="HELICASE_ATP_BIND_1"/>
    <property type="match status" value="1"/>
</dbReference>
<gene>
    <name evidence="14" type="ORF">BDFB_006737</name>
</gene>
<evidence type="ECO:0000256" key="3">
    <source>
        <dbReference type="ARBA" id="ARBA00022741"/>
    </source>
</evidence>
<dbReference type="CDD" id="cd00167">
    <property type="entry name" value="SANT"/>
    <property type="match status" value="1"/>
</dbReference>
<evidence type="ECO:0000256" key="1">
    <source>
        <dbReference type="ARBA" id="ARBA00004123"/>
    </source>
</evidence>
<evidence type="ECO:0000259" key="11">
    <source>
        <dbReference type="PROSITE" id="PS51192"/>
    </source>
</evidence>
<dbReference type="Gene3D" id="3.40.50.300">
    <property type="entry name" value="P-loop containing nucleotide triphosphate hydrolases"/>
    <property type="match status" value="1"/>
</dbReference>
<feature type="region of interest" description="Disordered" evidence="10">
    <location>
        <begin position="666"/>
        <end position="706"/>
    </location>
</feature>
<accession>A0A482VVI2</accession>
<dbReference type="InterPro" id="IPR027417">
    <property type="entry name" value="P-loop_NTPase"/>
</dbReference>
<dbReference type="GO" id="GO:0031491">
    <property type="term" value="F:nucleosome binding"/>
    <property type="evidence" value="ECO:0007669"/>
    <property type="project" value="InterPro"/>
</dbReference>
<evidence type="ECO:0000256" key="6">
    <source>
        <dbReference type="ARBA" id="ARBA00022840"/>
    </source>
</evidence>
<dbReference type="GO" id="GO:0005524">
    <property type="term" value="F:ATP binding"/>
    <property type="evidence" value="ECO:0007669"/>
    <property type="project" value="UniProtKB-KW"/>
</dbReference>
<keyword evidence="5" id="KW-0347">Helicase</keyword>
<dbReference type="Proteomes" id="UP000292052">
    <property type="component" value="Unassembled WGS sequence"/>
</dbReference>
<evidence type="ECO:0000259" key="13">
    <source>
        <dbReference type="PROSITE" id="PS51293"/>
    </source>
</evidence>
<name>A0A482VVI2_ASBVE</name>
<feature type="domain" description="SANT" evidence="13">
    <location>
        <begin position="492"/>
        <end position="544"/>
    </location>
</feature>
<dbReference type="SUPFAM" id="SSF46689">
    <property type="entry name" value="Homeodomain-like"/>
    <property type="match status" value="2"/>
</dbReference>
<dbReference type="EMBL" id="QDEB01060288">
    <property type="protein sequence ID" value="RZC36633.1"/>
    <property type="molecule type" value="Genomic_DNA"/>
</dbReference>
<dbReference type="Gene3D" id="1.10.1040.30">
    <property type="entry name" value="ISWI, HAND domain"/>
    <property type="match status" value="1"/>
</dbReference>
<dbReference type="PANTHER" id="PTHR45623">
    <property type="entry name" value="CHROMODOMAIN-HELICASE-DNA-BINDING PROTEIN 3-RELATED-RELATED"/>
    <property type="match status" value="1"/>
</dbReference>
<dbReference type="InterPro" id="IPR044754">
    <property type="entry name" value="Isw1/2_DEXHc"/>
</dbReference>
<comment type="similarity">
    <text evidence="2">Belongs to the SNF2/RAD54 helicase family. ISWI subfamily.</text>
</comment>
<dbReference type="CDD" id="cd17997">
    <property type="entry name" value="DEXHc_SMARCA1_SMARCA5"/>
    <property type="match status" value="1"/>
</dbReference>
<dbReference type="CDD" id="cd18793">
    <property type="entry name" value="SF2_C_SNF"/>
    <property type="match status" value="1"/>
</dbReference>
<feature type="domain" description="Helicase C-terminal" evidence="12">
    <location>
        <begin position="256"/>
        <end position="404"/>
    </location>
</feature>
<dbReference type="InterPro" id="IPR017884">
    <property type="entry name" value="SANT_dom"/>
</dbReference>
<feature type="region of interest" description="Disordered" evidence="10">
    <location>
        <begin position="451"/>
        <end position="484"/>
    </location>
</feature>
<dbReference type="GO" id="GO:0005634">
    <property type="term" value="C:nucleus"/>
    <property type="evidence" value="ECO:0007669"/>
    <property type="project" value="UniProtKB-SubCell"/>
</dbReference>
<feature type="non-terminal residue" evidence="14">
    <location>
        <position position="706"/>
    </location>
</feature>
<dbReference type="InterPro" id="IPR001650">
    <property type="entry name" value="Helicase_C-like"/>
</dbReference>
<keyword evidence="7" id="KW-0156">Chromatin regulator</keyword>
<feature type="region of interest" description="Disordered" evidence="10">
    <location>
        <begin position="1"/>
        <end position="43"/>
    </location>
</feature>
<dbReference type="FunFam" id="1.10.10.60:FF:000049">
    <property type="entry name" value="SWI/SNF-related matrix-associated actin-dependent regulator of chromatin subfamily A member"/>
    <property type="match status" value="1"/>
</dbReference>
<comment type="caution">
    <text evidence="14">The sequence shown here is derived from an EMBL/GenBank/DDBJ whole genome shotgun (WGS) entry which is preliminary data.</text>
</comment>
<dbReference type="GO" id="GO:0003677">
    <property type="term" value="F:DNA binding"/>
    <property type="evidence" value="ECO:0007669"/>
    <property type="project" value="UniProtKB-KW"/>
</dbReference>
<dbReference type="InterPro" id="IPR049730">
    <property type="entry name" value="SNF2/RAD54-like_C"/>
</dbReference>
<dbReference type="GO" id="GO:0000785">
    <property type="term" value="C:chromatin"/>
    <property type="evidence" value="ECO:0007669"/>
    <property type="project" value="UniProtKB-ARBA"/>
</dbReference>
<dbReference type="SMART" id="SM00487">
    <property type="entry name" value="DEXDc"/>
    <property type="match status" value="1"/>
</dbReference>
<keyword evidence="8" id="KW-0238">DNA-binding</keyword>
<evidence type="ECO:0000256" key="2">
    <source>
        <dbReference type="ARBA" id="ARBA00009687"/>
    </source>
</evidence>
<protein>
    <submittedName>
        <fullName evidence="14">Chromatin-remodeling complex ATPase chain Iswi</fullName>
    </submittedName>
</protein>
<comment type="subcellular location">
    <subcellularLocation>
        <location evidence="1">Nucleus</location>
    </subcellularLocation>
</comment>
<keyword evidence="6" id="KW-0067">ATP-binding</keyword>
<dbReference type="InterPro" id="IPR038718">
    <property type="entry name" value="SNF2-like_sf"/>
</dbReference>
<dbReference type="FunFam" id="1.10.10.60:FF:000022">
    <property type="entry name" value="ISWI chromatin-remodeling complex ATPase CHR11 isoform A"/>
    <property type="match status" value="1"/>
</dbReference>
<dbReference type="FunFam" id="1.20.5.1190:FF:000002">
    <property type="entry name" value="SWI/SNF-related matrix-associated actin-dependent regulator of chromatin subfamily A member"/>
    <property type="match status" value="1"/>
</dbReference>
<keyword evidence="3" id="KW-0547">Nucleotide-binding</keyword>
<keyword evidence="15" id="KW-1185">Reference proteome</keyword>
<dbReference type="Gene3D" id="1.20.5.1190">
    <property type="entry name" value="iswi atpase"/>
    <property type="match status" value="1"/>
</dbReference>
<dbReference type="AlphaFoldDB" id="A0A482VVI2"/>
<evidence type="ECO:0000256" key="5">
    <source>
        <dbReference type="ARBA" id="ARBA00022806"/>
    </source>
</evidence>
<evidence type="ECO:0000256" key="4">
    <source>
        <dbReference type="ARBA" id="ARBA00022801"/>
    </source>
</evidence>
<dbReference type="SMART" id="SM00490">
    <property type="entry name" value="HELICc"/>
    <property type="match status" value="1"/>
</dbReference>
<dbReference type="SMART" id="SM00717">
    <property type="entry name" value="SANT"/>
    <property type="match status" value="2"/>
</dbReference>
<dbReference type="InterPro" id="IPR000330">
    <property type="entry name" value="SNF2_N"/>
</dbReference>
<feature type="compositionally biased region" description="Acidic residues" evidence="10">
    <location>
        <begin position="475"/>
        <end position="484"/>
    </location>
</feature>
<dbReference type="GO" id="GO:0016887">
    <property type="term" value="F:ATP hydrolysis activity"/>
    <property type="evidence" value="ECO:0007669"/>
    <property type="project" value="TreeGrafter"/>
</dbReference>
<dbReference type="GO" id="GO:0042393">
    <property type="term" value="F:histone binding"/>
    <property type="evidence" value="ECO:0007669"/>
    <property type="project" value="TreeGrafter"/>
</dbReference>
<dbReference type="SUPFAM" id="SSF101224">
    <property type="entry name" value="HAND domain of the nucleosome remodeling ATPase ISWI"/>
    <property type="match status" value="1"/>
</dbReference>
<keyword evidence="4" id="KW-0378">Hydrolase</keyword>
<dbReference type="PROSITE" id="PS51293">
    <property type="entry name" value="SANT"/>
    <property type="match status" value="1"/>
</dbReference>
<feature type="compositionally biased region" description="Polar residues" evidence="10">
    <location>
        <begin position="681"/>
        <end position="696"/>
    </location>
</feature>
<evidence type="ECO:0000313" key="14">
    <source>
        <dbReference type="EMBL" id="RZC36633.1"/>
    </source>
</evidence>
<dbReference type="Gene3D" id="1.10.10.60">
    <property type="entry name" value="Homeodomain-like"/>
    <property type="match status" value="2"/>
</dbReference>
<dbReference type="PROSITE" id="PS51194">
    <property type="entry name" value="HELICASE_CTER"/>
    <property type="match status" value="1"/>
</dbReference>
<evidence type="ECO:0000259" key="12">
    <source>
        <dbReference type="PROSITE" id="PS51194"/>
    </source>
</evidence>
<evidence type="ECO:0000256" key="7">
    <source>
        <dbReference type="ARBA" id="ARBA00022853"/>
    </source>
</evidence>
<dbReference type="OrthoDB" id="5857104at2759"/>